<evidence type="ECO:0000313" key="3">
    <source>
        <dbReference type="EMBL" id="ACQ81705.1"/>
    </source>
</evidence>
<feature type="transmembrane region" description="Helical" evidence="2">
    <location>
        <begin position="21"/>
        <end position="44"/>
    </location>
</feature>
<dbReference type="RefSeq" id="WP_015883942.1">
    <property type="nucleotide sequence ID" value="NC_012669.1"/>
</dbReference>
<protein>
    <recommendedName>
        <fullName evidence="5">Alkaline shock response membrane anchor protein AmaP</fullName>
    </recommendedName>
</protein>
<dbReference type="STRING" id="471853.Bcav_3463"/>
<evidence type="ECO:0008006" key="5">
    <source>
        <dbReference type="Google" id="ProtNLM"/>
    </source>
</evidence>
<evidence type="ECO:0000256" key="2">
    <source>
        <dbReference type="SAM" id="Phobius"/>
    </source>
</evidence>
<evidence type="ECO:0000256" key="1">
    <source>
        <dbReference type="SAM" id="MobiDB-lite"/>
    </source>
</evidence>
<sequence>MTSQPHAPRQAPLPAAPAPRGAGATAVVGPLLAVAVLALALVLAHDALVGLGWLGGSPWLVAGARAVDGQEPTSAVGAIGLVVGLLGLTLLIAGLARRPRRAVRFRSDAGIWMPLADLARFTSAQAREVPGVLHASTVASRRGVRVQVRTTGDTQIAAAVESRLHAALAPLAPLRISVRPQAPVTTSPPRPEPTPTIEGTP</sequence>
<proteinExistence type="predicted"/>
<keyword evidence="4" id="KW-1185">Reference proteome</keyword>
<reference evidence="3 4" key="1">
    <citation type="journal article" date="2009" name="Stand. Genomic Sci.">
        <title>Complete genome sequence of Beutenbergia cavernae type strain (HKI 0122).</title>
        <authorList>
            <person name="Land M."/>
            <person name="Pukall R."/>
            <person name="Abt B."/>
            <person name="Goker M."/>
            <person name="Rohde M."/>
            <person name="Glavina Del Rio T."/>
            <person name="Tice H."/>
            <person name="Copeland A."/>
            <person name="Cheng J.F."/>
            <person name="Lucas S."/>
            <person name="Chen F."/>
            <person name="Nolan M."/>
            <person name="Bruce D."/>
            <person name="Goodwin L."/>
            <person name="Pitluck S."/>
            <person name="Ivanova N."/>
            <person name="Mavromatis K."/>
            <person name="Ovchinnikova G."/>
            <person name="Pati A."/>
            <person name="Chen A."/>
            <person name="Palaniappan K."/>
            <person name="Hauser L."/>
            <person name="Chang Y.J."/>
            <person name="Jefferies C.C."/>
            <person name="Saunders E."/>
            <person name="Brettin T."/>
            <person name="Detter J.C."/>
            <person name="Han C."/>
            <person name="Chain P."/>
            <person name="Bristow J."/>
            <person name="Eisen J.A."/>
            <person name="Markowitz V."/>
            <person name="Hugenholtz P."/>
            <person name="Kyrpides N.C."/>
            <person name="Klenk H.P."/>
            <person name="Lapidus A."/>
        </authorList>
    </citation>
    <scope>NUCLEOTIDE SEQUENCE [LARGE SCALE GENOMIC DNA]</scope>
    <source>
        <strain evidence="4">ATCC BAA-8 / DSM 12333 / NBRC 16432</strain>
    </source>
</reference>
<name>C5C280_BEUC1</name>
<dbReference type="AlphaFoldDB" id="C5C280"/>
<feature type="region of interest" description="Disordered" evidence="1">
    <location>
        <begin position="179"/>
        <end position="201"/>
    </location>
</feature>
<evidence type="ECO:0000313" key="4">
    <source>
        <dbReference type="Proteomes" id="UP000007962"/>
    </source>
</evidence>
<gene>
    <name evidence="3" type="ordered locus">Bcav_3463</name>
</gene>
<dbReference type="Proteomes" id="UP000007962">
    <property type="component" value="Chromosome"/>
</dbReference>
<dbReference type="HOGENOM" id="CLU_096021_1_0_11"/>
<feature type="transmembrane region" description="Helical" evidence="2">
    <location>
        <begin position="75"/>
        <end position="96"/>
    </location>
</feature>
<organism evidence="3 4">
    <name type="scientific">Beutenbergia cavernae (strain ATCC BAA-8 / DSM 12333 / CCUG 43141 / JCM 11478 / NBRC 16432 / NCIMB 13614 / HKI 0122)</name>
    <dbReference type="NCBI Taxonomy" id="471853"/>
    <lineage>
        <taxon>Bacteria</taxon>
        <taxon>Bacillati</taxon>
        <taxon>Actinomycetota</taxon>
        <taxon>Actinomycetes</taxon>
        <taxon>Micrococcales</taxon>
        <taxon>Beutenbergiaceae</taxon>
        <taxon>Beutenbergia</taxon>
    </lineage>
</organism>
<dbReference type="eggNOG" id="ENOG5033HJV">
    <property type="taxonomic scope" value="Bacteria"/>
</dbReference>
<keyword evidence="2" id="KW-1133">Transmembrane helix</keyword>
<dbReference type="KEGG" id="bcv:Bcav_3463"/>
<keyword evidence="2" id="KW-0472">Membrane</keyword>
<dbReference type="EMBL" id="CP001618">
    <property type="protein sequence ID" value="ACQ81705.1"/>
    <property type="molecule type" value="Genomic_DNA"/>
</dbReference>
<accession>C5C280</accession>
<keyword evidence="2" id="KW-0812">Transmembrane</keyword>